<accession>A0A7G9GWH7</accession>
<gene>
    <name evidence="10" type="ORF">H9Q81_09650</name>
</gene>
<dbReference type="InterPro" id="IPR045275">
    <property type="entry name" value="MscS_archaea/bacteria_type"/>
</dbReference>
<feature type="transmembrane region" description="Helical" evidence="7">
    <location>
        <begin position="92"/>
        <end position="111"/>
    </location>
</feature>
<dbReference type="AlphaFoldDB" id="A0A7G9GWH7"/>
<comment type="similarity">
    <text evidence="2">Belongs to the MscS (TC 1.A.23) family.</text>
</comment>
<dbReference type="Proteomes" id="UP000515913">
    <property type="component" value="Chromosome"/>
</dbReference>
<dbReference type="InterPro" id="IPR049278">
    <property type="entry name" value="MS_channel_C"/>
</dbReference>
<keyword evidence="6 7" id="KW-0472">Membrane</keyword>
<dbReference type="InterPro" id="IPR010920">
    <property type="entry name" value="LSM_dom_sf"/>
</dbReference>
<dbReference type="PANTHER" id="PTHR30221">
    <property type="entry name" value="SMALL-CONDUCTANCE MECHANOSENSITIVE CHANNEL"/>
    <property type="match status" value="1"/>
</dbReference>
<evidence type="ECO:0000256" key="7">
    <source>
        <dbReference type="SAM" id="Phobius"/>
    </source>
</evidence>
<evidence type="ECO:0000259" key="8">
    <source>
        <dbReference type="Pfam" id="PF00924"/>
    </source>
</evidence>
<dbReference type="Gene3D" id="2.30.30.60">
    <property type="match status" value="1"/>
</dbReference>
<dbReference type="Pfam" id="PF00924">
    <property type="entry name" value="MS_channel_2nd"/>
    <property type="match status" value="1"/>
</dbReference>
<dbReference type="PANTHER" id="PTHR30221:SF1">
    <property type="entry name" value="SMALL-CONDUCTANCE MECHANOSENSITIVE CHANNEL"/>
    <property type="match status" value="1"/>
</dbReference>
<dbReference type="InterPro" id="IPR023408">
    <property type="entry name" value="MscS_beta-dom_sf"/>
</dbReference>
<evidence type="ECO:0000256" key="1">
    <source>
        <dbReference type="ARBA" id="ARBA00004651"/>
    </source>
</evidence>
<dbReference type="SUPFAM" id="SSF82689">
    <property type="entry name" value="Mechanosensitive channel protein MscS (YggB), C-terminal domain"/>
    <property type="match status" value="1"/>
</dbReference>
<proteinExistence type="inferred from homology"/>
<dbReference type="SUPFAM" id="SSF50182">
    <property type="entry name" value="Sm-like ribonucleoproteins"/>
    <property type="match status" value="1"/>
</dbReference>
<organism evidence="10 11">
    <name type="scientific">Fusobacterium hominis</name>
    <dbReference type="NCBI Taxonomy" id="2764326"/>
    <lineage>
        <taxon>Bacteria</taxon>
        <taxon>Fusobacteriati</taxon>
        <taxon>Fusobacteriota</taxon>
        <taxon>Fusobacteriia</taxon>
        <taxon>Fusobacteriales</taxon>
        <taxon>Fusobacteriaceae</taxon>
        <taxon>Fusobacterium</taxon>
    </lineage>
</organism>
<dbReference type="GO" id="GO:0005886">
    <property type="term" value="C:plasma membrane"/>
    <property type="evidence" value="ECO:0007669"/>
    <property type="project" value="UniProtKB-SubCell"/>
</dbReference>
<feature type="transmembrane region" description="Helical" evidence="7">
    <location>
        <begin position="66"/>
        <end position="86"/>
    </location>
</feature>
<name>A0A7G9GWH7_9FUSO</name>
<dbReference type="KEGG" id="fho:H9Q81_09650"/>
<evidence type="ECO:0000256" key="4">
    <source>
        <dbReference type="ARBA" id="ARBA00022692"/>
    </source>
</evidence>
<dbReference type="GO" id="GO:0008381">
    <property type="term" value="F:mechanosensitive monoatomic ion channel activity"/>
    <property type="evidence" value="ECO:0007669"/>
    <property type="project" value="InterPro"/>
</dbReference>
<reference evidence="10 11" key="1">
    <citation type="submission" date="2020-08" db="EMBL/GenBank/DDBJ databases">
        <authorList>
            <person name="Liu C."/>
            <person name="Sun Q."/>
        </authorList>
    </citation>
    <scope>NUCLEOTIDE SEQUENCE [LARGE SCALE GENOMIC DNA]</scope>
    <source>
        <strain evidence="10 11">NSJ-57</strain>
    </source>
</reference>
<evidence type="ECO:0000313" key="11">
    <source>
        <dbReference type="Proteomes" id="UP000515913"/>
    </source>
</evidence>
<dbReference type="SUPFAM" id="SSF82861">
    <property type="entry name" value="Mechanosensitive channel protein MscS (YggB), transmembrane region"/>
    <property type="match status" value="1"/>
</dbReference>
<evidence type="ECO:0000313" key="10">
    <source>
        <dbReference type="EMBL" id="QNM15159.1"/>
    </source>
</evidence>
<evidence type="ECO:0000256" key="6">
    <source>
        <dbReference type="ARBA" id="ARBA00023136"/>
    </source>
</evidence>
<feature type="transmembrane region" description="Helical" evidence="7">
    <location>
        <begin position="24"/>
        <end position="45"/>
    </location>
</feature>
<keyword evidence="3" id="KW-1003">Cell membrane</keyword>
<dbReference type="Gene3D" id="1.10.287.1260">
    <property type="match status" value="1"/>
</dbReference>
<feature type="domain" description="Mechanosensitive ion channel MscS C-terminal" evidence="9">
    <location>
        <begin position="187"/>
        <end position="270"/>
    </location>
</feature>
<dbReference type="Pfam" id="PF21082">
    <property type="entry name" value="MS_channel_3rd"/>
    <property type="match status" value="1"/>
</dbReference>
<feature type="domain" description="Mechanosensitive ion channel MscS" evidence="8">
    <location>
        <begin position="113"/>
        <end position="180"/>
    </location>
</feature>
<protein>
    <submittedName>
        <fullName evidence="10">Mechanosensitive ion channel family protein</fullName>
    </submittedName>
</protein>
<dbReference type="InterPro" id="IPR011066">
    <property type="entry name" value="MscS_channel_C_sf"/>
</dbReference>
<evidence type="ECO:0000256" key="2">
    <source>
        <dbReference type="ARBA" id="ARBA00008017"/>
    </source>
</evidence>
<evidence type="ECO:0000259" key="9">
    <source>
        <dbReference type="Pfam" id="PF21082"/>
    </source>
</evidence>
<comment type="subcellular location">
    <subcellularLocation>
        <location evidence="1">Cell membrane</location>
        <topology evidence="1">Multi-pass membrane protein</topology>
    </subcellularLocation>
</comment>
<keyword evidence="5 7" id="KW-1133">Transmembrane helix</keyword>
<dbReference type="InterPro" id="IPR006685">
    <property type="entry name" value="MscS_channel_2nd"/>
</dbReference>
<dbReference type="Gene3D" id="3.30.70.100">
    <property type="match status" value="1"/>
</dbReference>
<evidence type="ECO:0000256" key="5">
    <source>
        <dbReference type="ARBA" id="ARBA00022989"/>
    </source>
</evidence>
<dbReference type="EMBL" id="CP060637">
    <property type="protein sequence ID" value="QNM15159.1"/>
    <property type="molecule type" value="Genomic_DNA"/>
</dbReference>
<dbReference type="InterPro" id="IPR011014">
    <property type="entry name" value="MscS_channel_TM-2"/>
</dbReference>
<keyword evidence="4 7" id="KW-0812">Transmembrane</keyword>
<dbReference type="RefSeq" id="WP_101473725.1">
    <property type="nucleotide sequence ID" value="NZ_CP060637.1"/>
</dbReference>
<evidence type="ECO:0000256" key="3">
    <source>
        <dbReference type="ARBA" id="ARBA00022475"/>
    </source>
</evidence>
<keyword evidence="11" id="KW-1185">Reference proteome</keyword>
<sequence length="308" mass="35360">MGEFNSFVYLKSVFERWGRTTIEFIPNIFMVFVVLIVAKFCTLFIQKILRYMFKKRFKRYAQFQNIFIYMILIIFWMFVVLLILDILNLTGFVTHILAGAGIIGIIGGFALKDVVSNTFAGFLIRIQRPFKYGDWVNISGYEGTVEYQGMIMTGLKTIQGEMAYIPNQTIFNTSYLNYSKFGTVMVIVQIGISYGDYLAKVENIALDTVRKLPMTIEPDQADFYFIDIGGSTYNFQVRFWINYSGRNDYLRATNAAIQALKLAFEKESISVAYNVMTLDFGVKGGVNLHDKPISFIDKTNKNNENVQL</sequence>